<evidence type="ECO:0000313" key="4">
    <source>
        <dbReference type="EMBL" id="MBB5018793.1"/>
    </source>
</evidence>
<evidence type="ECO:0000256" key="1">
    <source>
        <dbReference type="SAM" id="MobiDB-lite"/>
    </source>
</evidence>
<dbReference type="RefSeq" id="WP_184038640.1">
    <property type="nucleotide sequence ID" value="NZ_JACHHY010000011.1"/>
</dbReference>
<dbReference type="EMBL" id="JACHHY010000011">
    <property type="protein sequence ID" value="MBB5018793.1"/>
    <property type="molecule type" value="Genomic_DNA"/>
</dbReference>
<dbReference type="AlphaFoldDB" id="A0A840MRE7"/>
<reference evidence="4 5" key="1">
    <citation type="submission" date="2020-08" db="EMBL/GenBank/DDBJ databases">
        <title>Genomic Encyclopedia of Type Strains, Phase IV (KMG-IV): sequencing the most valuable type-strain genomes for metagenomic binning, comparative biology and taxonomic classification.</title>
        <authorList>
            <person name="Goeker M."/>
        </authorList>
    </citation>
    <scope>NUCLEOTIDE SEQUENCE [LARGE SCALE GENOMIC DNA]</scope>
    <source>
        <strain evidence="4 5">DSM 27165</strain>
    </source>
</reference>
<dbReference type="SUPFAM" id="SSF110997">
    <property type="entry name" value="Sporulation related repeat"/>
    <property type="match status" value="1"/>
</dbReference>
<dbReference type="InterPro" id="IPR036680">
    <property type="entry name" value="SPOR-like_sf"/>
</dbReference>
<dbReference type="PANTHER" id="PTHR38687:SF1">
    <property type="entry name" value="CELL DIVISION PROTEIN DEDD"/>
    <property type="match status" value="1"/>
</dbReference>
<keyword evidence="2" id="KW-0472">Membrane</keyword>
<feature type="region of interest" description="Disordered" evidence="1">
    <location>
        <begin position="66"/>
        <end position="164"/>
    </location>
</feature>
<accession>A0A840MRE7</accession>
<dbReference type="GO" id="GO:0042834">
    <property type="term" value="F:peptidoglycan binding"/>
    <property type="evidence" value="ECO:0007669"/>
    <property type="project" value="InterPro"/>
</dbReference>
<dbReference type="PROSITE" id="PS51724">
    <property type="entry name" value="SPOR"/>
    <property type="match status" value="1"/>
</dbReference>
<sequence length="247" mass="26068">MVQQTSNDELLQLKKRARRRLVGAVVLVLVAVVVLWNVLDSEPKGATQHVGAQHVEIVSNAPQLQATPAPDLASRPSPLDAAPSGVAQVPKPPEAAPSHTKPAPTLVEPPAPKPTPEPSRLVPKPAADVKMAEKPEAPKPKKEPAESKEAREAREAKEAKAEAQKAELAGMKADAKGSVAIQIAALSEDNKAKQLAAKLQQVGVPAYAEAKGPLTRVRAGPFTSRQQAENALEKLKSMGYSGVIVPR</sequence>
<name>A0A840MRE7_9PROT</name>
<dbReference type="InterPro" id="IPR052521">
    <property type="entry name" value="Cell_div_SPOR-domain"/>
</dbReference>
<gene>
    <name evidence="4" type="ORF">HNQ59_002086</name>
</gene>
<feature type="transmembrane region" description="Helical" evidence="2">
    <location>
        <begin position="21"/>
        <end position="39"/>
    </location>
</feature>
<dbReference type="InterPro" id="IPR007730">
    <property type="entry name" value="SPOR-like_dom"/>
</dbReference>
<dbReference type="GO" id="GO:0030428">
    <property type="term" value="C:cell septum"/>
    <property type="evidence" value="ECO:0007669"/>
    <property type="project" value="TreeGrafter"/>
</dbReference>
<evidence type="ECO:0000313" key="5">
    <source>
        <dbReference type="Proteomes" id="UP000575898"/>
    </source>
</evidence>
<keyword evidence="2" id="KW-1133">Transmembrane helix</keyword>
<proteinExistence type="predicted"/>
<dbReference type="GO" id="GO:0032506">
    <property type="term" value="P:cytokinetic process"/>
    <property type="evidence" value="ECO:0007669"/>
    <property type="project" value="TreeGrafter"/>
</dbReference>
<dbReference type="Proteomes" id="UP000575898">
    <property type="component" value="Unassembled WGS sequence"/>
</dbReference>
<evidence type="ECO:0000259" key="3">
    <source>
        <dbReference type="PROSITE" id="PS51724"/>
    </source>
</evidence>
<dbReference type="GO" id="GO:0032153">
    <property type="term" value="C:cell division site"/>
    <property type="evidence" value="ECO:0007669"/>
    <property type="project" value="TreeGrafter"/>
</dbReference>
<dbReference type="Gene3D" id="3.30.70.1070">
    <property type="entry name" value="Sporulation related repeat"/>
    <property type="match status" value="1"/>
</dbReference>
<keyword evidence="2" id="KW-0812">Transmembrane</keyword>
<protein>
    <submittedName>
        <fullName evidence="4">DedD protein</fullName>
    </submittedName>
</protein>
<evidence type="ECO:0000256" key="2">
    <source>
        <dbReference type="SAM" id="Phobius"/>
    </source>
</evidence>
<keyword evidence="5" id="KW-1185">Reference proteome</keyword>
<dbReference type="Pfam" id="PF05036">
    <property type="entry name" value="SPOR"/>
    <property type="match status" value="1"/>
</dbReference>
<comment type="caution">
    <text evidence="4">The sequence shown here is derived from an EMBL/GenBank/DDBJ whole genome shotgun (WGS) entry which is preliminary data.</text>
</comment>
<feature type="compositionally biased region" description="Basic and acidic residues" evidence="1">
    <location>
        <begin position="130"/>
        <end position="164"/>
    </location>
</feature>
<feature type="domain" description="SPOR" evidence="3">
    <location>
        <begin position="173"/>
        <end position="247"/>
    </location>
</feature>
<organism evidence="4 5">
    <name type="scientific">Chitinivorax tropicus</name>
    <dbReference type="NCBI Taxonomy" id="714531"/>
    <lineage>
        <taxon>Bacteria</taxon>
        <taxon>Pseudomonadati</taxon>
        <taxon>Pseudomonadota</taxon>
        <taxon>Betaproteobacteria</taxon>
        <taxon>Chitinivorax</taxon>
    </lineage>
</organism>
<dbReference type="PANTHER" id="PTHR38687">
    <property type="entry name" value="CELL DIVISION PROTEIN DEDD-RELATED"/>
    <property type="match status" value="1"/>
</dbReference>
<feature type="compositionally biased region" description="Pro residues" evidence="1">
    <location>
        <begin position="107"/>
        <end position="117"/>
    </location>
</feature>